<name>A0AAV8YGM1_9CUCU</name>
<evidence type="ECO:0000256" key="1">
    <source>
        <dbReference type="SAM" id="MobiDB-lite"/>
    </source>
</evidence>
<dbReference type="SUPFAM" id="SSF51206">
    <property type="entry name" value="cAMP-binding domain-like"/>
    <property type="match status" value="1"/>
</dbReference>
<comment type="caution">
    <text evidence="2">The sequence shown here is derived from an EMBL/GenBank/DDBJ whole genome shotgun (WGS) entry which is preliminary data.</text>
</comment>
<evidence type="ECO:0000313" key="2">
    <source>
        <dbReference type="EMBL" id="KAJ8949899.1"/>
    </source>
</evidence>
<protein>
    <submittedName>
        <fullName evidence="2">Uncharacterized protein</fullName>
    </submittedName>
</protein>
<organism evidence="2 3">
    <name type="scientific">Aromia moschata</name>
    <dbReference type="NCBI Taxonomy" id="1265417"/>
    <lineage>
        <taxon>Eukaryota</taxon>
        <taxon>Metazoa</taxon>
        <taxon>Ecdysozoa</taxon>
        <taxon>Arthropoda</taxon>
        <taxon>Hexapoda</taxon>
        <taxon>Insecta</taxon>
        <taxon>Pterygota</taxon>
        <taxon>Neoptera</taxon>
        <taxon>Endopterygota</taxon>
        <taxon>Coleoptera</taxon>
        <taxon>Polyphaga</taxon>
        <taxon>Cucujiformia</taxon>
        <taxon>Chrysomeloidea</taxon>
        <taxon>Cerambycidae</taxon>
        <taxon>Cerambycinae</taxon>
        <taxon>Callichromatini</taxon>
        <taxon>Aromia</taxon>
    </lineage>
</organism>
<feature type="region of interest" description="Disordered" evidence="1">
    <location>
        <begin position="1"/>
        <end position="28"/>
    </location>
</feature>
<dbReference type="Proteomes" id="UP001162162">
    <property type="component" value="Unassembled WGS sequence"/>
</dbReference>
<sequence>MDYLAKHSVPSLPQPPYSPDVAPQTSFSSPQTGYERLKRVMKGWHHGSVQAIQEAMTRELKSTRNISAPCELLMIKKEDFDLVLRETVWKAWEAILGILNTFSYFRNWNDVTKRECSIVARIKSYGPDETILGDGVGFFDSVYFITKGSGYIIENMILKVYTDDDGNNKTYELYVSDEAETNKDEIDEESMRLSKLVAKYADKKQFLF</sequence>
<keyword evidence="3" id="KW-1185">Reference proteome</keyword>
<gene>
    <name evidence="2" type="ORF">NQ318_010533</name>
</gene>
<dbReference type="AlphaFoldDB" id="A0AAV8YGM1"/>
<reference evidence="2" key="1">
    <citation type="journal article" date="2023" name="Insect Mol. Biol.">
        <title>Genome sequencing provides insights into the evolution of gene families encoding plant cell wall-degrading enzymes in longhorned beetles.</title>
        <authorList>
            <person name="Shin N.R."/>
            <person name="Okamura Y."/>
            <person name="Kirsch R."/>
            <person name="Pauchet Y."/>
        </authorList>
    </citation>
    <scope>NUCLEOTIDE SEQUENCE</scope>
    <source>
        <strain evidence="2">AMC_N1</strain>
    </source>
</reference>
<proteinExistence type="predicted"/>
<dbReference type="EMBL" id="JAPWTK010000108">
    <property type="protein sequence ID" value="KAJ8949899.1"/>
    <property type="molecule type" value="Genomic_DNA"/>
</dbReference>
<evidence type="ECO:0000313" key="3">
    <source>
        <dbReference type="Proteomes" id="UP001162162"/>
    </source>
</evidence>
<accession>A0AAV8YGM1</accession>
<dbReference type="InterPro" id="IPR018490">
    <property type="entry name" value="cNMP-bd_dom_sf"/>
</dbReference>